<protein>
    <submittedName>
        <fullName evidence="1">Uncharacterized protein</fullName>
    </submittedName>
</protein>
<dbReference type="AlphaFoldDB" id="A0A1A9UES1"/>
<dbReference type="EnsemblMetazoa" id="GAUT002450-RA">
    <property type="protein sequence ID" value="GAUT002450-PA"/>
    <property type="gene ID" value="GAUT002450"/>
</dbReference>
<evidence type="ECO:0000313" key="1">
    <source>
        <dbReference type="EnsemblMetazoa" id="GAUT002450-PA"/>
    </source>
</evidence>
<evidence type="ECO:0000313" key="2">
    <source>
        <dbReference type="Proteomes" id="UP000078200"/>
    </source>
</evidence>
<proteinExistence type="predicted"/>
<dbReference type="Proteomes" id="UP000078200">
    <property type="component" value="Unassembled WGS sequence"/>
</dbReference>
<name>A0A1A9UES1_GLOAU</name>
<accession>A0A1A9UES1</accession>
<reference evidence="1" key="1">
    <citation type="submission" date="2020-05" db="UniProtKB">
        <authorList>
            <consortium name="EnsemblMetazoa"/>
        </authorList>
    </citation>
    <scope>IDENTIFICATION</scope>
    <source>
        <strain evidence="1">TTRI</strain>
    </source>
</reference>
<keyword evidence="2" id="KW-1185">Reference proteome</keyword>
<sequence length="245" mass="27894">MSSTSFTSWLMPLTFETRGNYFLETTATKSHTTVILAEEKTNVADMITRETKIVTKITGEIAVAKKVTTDTTRITRGTLKYLRWCCDASLRGHTCVRVFVSSRRFSSKWFKKILSQKHRCPGHKNETNLIRPISKWYETCKSAVGLIPLLGSTYLLQGIKCSLANALLMPHVFYGLEVAAGTTAGNFLWLSRVVKSMARFVYGLRGMEYVSDLDYYYFYTPSASWNFFIDSVRSVLTVQYFILSL</sequence>
<dbReference type="VEuPathDB" id="VectorBase:GAUT002450"/>
<organism evidence="1 2">
    <name type="scientific">Glossina austeni</name>
    <name type="common">Savannah tsetse fly</name>
    <dbReference type="NCBI Taxonomy" id="7395"/>
    <lineage>
        <taxon>Eukaryota</taxon>
        <taxon>Metazoa</taxon>
        <taxon>Ecdysozoa</taxon>
        <taxon>Arthropoda</taxon>
        <taxon>Hexapoda</taxon>
        <taxon>Insecta</taxon>
        <taxon>Pterygota</taxon>
        <taxon>Neoptera</taxon>
        <taxon>Endopterygota</taxon>
        <taxon>Diptera</taxon>
        <taxon>Brachycera</taxon>
        <taxon>Muscomorpha</taxon>
        <taxon>Hippoboscoidea</taxon>
        <taxon>Glossinidae</taxon>
        <taxon>Glossina</taxon>
    </lineage>
</organism>